<dbReference type="STRING" id="1408163.A0A0F4Z048"/>
<evidence type="ECO:0000256" key="1">
    <source>
        <dbReference type="ARBA" id="ARBA00006484"/>
    </source>
</evidence>
<evidence type="ECO:0000256" key="2">
    <source>
        <dbReference type="ARBA" id="ARBA00023002"/>
    </source>
</evidence>
<dbReference type="PRINTS" id="PR00081">
    <property type="entry name" value="GDHRDH"/>
</dbReference>
<dbReference type="AlphaFoldDB" id="A0A0F4Z048"/>
<protein>
    <submittedName>
        <fullName evidence="4">Hydroxybutyrate dehydrogenase</fullName>
    </submittedName>
</protein>
<dbReference type="RefSeq" id="XP_013330491.1">
    <property type="nucleotide sequence ID" value="XM_013475037.1"/>
</dbReference>
<evidence type="ECO:0000313" key="4">
    <source>
        <dbReference type="EMBL" id="KKA23879.1"/>
    </source>
</evidence>
<sequence>MTGQLTWLVTGCSSGLGEALAHAILAKSSPPLAQKGASGVERLASLKEAGAAVLELDVTEPQEVLNQKAKEAWNIYGHVDVLVNNAGYINAGTVEEIDEQFLTNALRNNIFGPLNLTRAFLPLMRARQTGTLLFMSSVGAYYGAPGAASYSGSKGPLEGLIPNLALEVAPLGLRTCLLTPGYFRTKVMTPGNILYRAPHPLPEYAEMNKRIQAGCNAADGNQPGDPKKAAALIVEAVRGEGRCEGKTLPLGPDGFRAVRNNCQEKLKICDEWEEIMSQTNLE</sequence>
<keyword evidence="2" id="KW-0560">Oxidoreductase</keyword>
<evidence type="ECO:0000313" key="5">
    <source>
        <dbReference type="Proteomes" id="UP000053958"/>
    </source>
</evidence>
<dbReference type="GO" id="GO:0016491">
    <property type="term" value="F:oxidoreductase activity"/>
    <property type="evidence" value="ECO:0007669"/>
    <property type="project" value="UniProtKB-KW"/>
</dbReference>
<dbReference type="Proteomes" id="UP000053958">
    <property type="component" value="Unassembled WGS sequence"/>
</dbReference>
<comment type="similarity">
    <text evidence="1 3">Belongs to the short-chain dehydrogenases/reductases (SDR) family.</text>
</comment>
<keyword evidence="5" id="KW-1185">Reference proteome</keyword>
<proteinExistence type="inferred from homology"/>
<name>A0A0F4Z048_RASE3</name>
<reference evidence="4 5" key="1">
    <citation type="submission" date="2015-04" db="EMBL/GenBank/DDBJ databases">
        <authorList>
            <person name="Heijne W.H."/>
            <person name="Fedorova N.D."/>
            <person name="Nierman W.C."/>
            <person name="Vollebregt A.W."/>
            <person name="Zhao Z."/>
            <person name="Wu L."/>
            <person name="Kumar M."/>
            <person name="Stam H."/>
            <person name="van den Berg M.A."/>
            <person name="Pel H.J."/>
        </authorList>
    </citation>
    <scope>NUCLEOTIDE SEQUENCE [LARGE SCALE GENOMIC DNA]</scope>
    <source>
        <strain evidence="4 5">CBS 393.64</strain>
    </source>
</reference>
<dbReference type="GeneID" id="25314461"/>
<dbReference type="InterPro" id="IPR002347">
    <property type="entry name" value="SDR_fam"/>
</dbReference>
<comment type="caution">
    <text evidence="4">The sequence shown here is derived from an EMBL/GenBank/DDBJ whole genome shotgun (WGS) entry which is preliminary data.</text>
</comment>
<evidence type="ECO:0000256" key="3">
    <source>
        <dbReference type="RuleBase" id="RU000363"/>
    </source>
</evidence>
<dbReference type="PRINTS" id="PR00080">
    <property type="entry name" value="SDRFAMILY"/>
</dbReference>
<dbReference type="Gene3D" id="3.40.50.720">
    <property type="entry name" value="NAD(P)-binding Rossmann-like Domain"/>
    <property type="match status" value="1"/>
</dbReference>
<dbReference type="EMBL" id="LASV01000084">
    <property type="protein sequence ID" value="KKA23879.1"/>
    <property type="molecule type" value="Genomic_DNA"/>
</dbReference>
<gene>
    <name evidence="4" type="ORF">T310_2110</name>
</gene>
<accession>A0A0F4Z048</accession>
<dbReference type="Pfam" id="PF00106">
    <property type="entry name" value="adh_short"/>
    <property type="match status" value="1"/>
</dbReference>
<dbReference type="SUPFAM" id="SSF51735">
    <property type="entry name" value="NAD(P)-binding Rossmann-fold domains"/>
    <property type="match status" value="1"/>
</dbReference>
<dbReference type="InterPro" id="IPR051911">
    <property type="entry name" value="SDR_oxidoreductase"/>
</dbReference>
<dbReference type="PANTHER" id="PTHR43976:SF16">
    <property type="entry name" value="SHORT-CHAIN DEHYDROGENASE_REDUCTASE FAMILY PROTEIN"/>
    <property type="match status" value="1"/>
</dbReference>
<organism evidence="4 5">
    <name type="scientific">Rasamsonia emersonii (strain ATCC 16479 / CBS 393.64 / IMI 116815)</name>
    <dbReference type="NCBI Taxonomy" id="1408163"/>
    <lineage>
        <taxon>Eukaryota</taxon>
        <taxon>Fungi</taxon>
        <taxon>Dikarya</taxon>
        <taxon>Ascomycota</taxon>
        <taxon>Pezizomycotina</taxon>
        <taxon>Eurotiomycetes</taxon>
        <taxon>Eurotiomycetidae</taxon>
        <taxon>Eurotiales</taxon>
        <taxon>Trichocomaceae</taxon>
        <taxon>Rasamsonia</taxon>
    </lineage>
</organism>
<dbReference type="OrthoDB" id="1274115at2759"/>
<dbReference type="InterPro" id="IPR036291">
    <property type="entry name" value="NAD(P)-bd_dom_sf"/>
</dbReference>
<dbReference type="PANTHER" id="PTHR43976">
    <property type="entry name" value="SHORT CHAIN DEHYDROGENASE"/>
    <property type="match status" value="1"/>
</dbReference>